<sequence length="436" mass="50101">MKKYILNLLWMLGDRVSMLVFQLYVFSSIKRLYDLNTLGSWSTINNLSQILMSVFMLGIDIVVIKRIVENNDGAGKEIGSAFFIQIIGMAVYSLIFFFIVITFYNNIERGVLFYLVFVLSNFFSIFAKTIFWHYSALVESKYRAVTIISSILISFSITYTLVQFKTESIFYALAIYYFIQCIIAIAIYFIFFKKKVAWAFERSTSLMYFKIGSKLIISTLSVAIFVQADTLLLEKLVGVDEVGIFNAALRISTIWFFVAGIIANAFFPKIVGIKNDPASSMLMLRWMTGVVLFLTVFASIVVMIFGQYMITFLYGSDMRAAYHVLSIHIWSSVFVFMGAFSSKWLYANNEINLDIAKTFIAALFNVIVNWFVIPKYGATGASYVSLLSYFIANLLFFVFVTRTHKILISQLYSFKYFIFPSLFIKDFKRVKCLFQS</sequence>
<evidence type="ECO:0000256" key="2">
    <source>
        <dbReference type="ARBA" id="ARBA00022692"/>
    </source>
</evidence>
<evidence type="ECO:0000256" key="5">
    <source>
        <dbReference type="SAM" id="Phobius"/>
    </source>
</evidence>
<feature type="transmembrane region" description="Helical" evidence="5">
    <location>
        <begin position="80"/>
        <end position="105"/>
    </location>
</feature>
<dbReference type="PANTHER" id="PTHR43424">
    <property type="entry name" value="LOCUS PUTATIVE PROTEIN 1-RELATED"/>
    <property type="match status" value="1"/>
</dbReference>
<feature type="transmembrane region" description="Helical" evidence="5">
    <location>
        <begin position="7"/>
        <end position="27"/>
    </location>
</feature>
<feature type="transmembrane region" description="Helical" evidence="5">
    <location>
        <begin position="47"/>
        <end position="68"/>
    </location>
</feature>
<dbReference type="RefSeq" id="WP_128178829.1">
    <property type="nucleotide sequence ID" value="NZ_SCKU01000013.1"/>
</dbReference>
<dbReference type="PANTHER" id="PTHR43424:SF1">
    <property type="entry name" value="LOCUS PUTATIVE PROTEIN 1-RELATED"/>
    <property type="match status" value="1"/>
</dbReference>
<feature type="transmembrane region" description="Helical" evidence="5">
    <location>
        <begin position="288"/>
        <end position="314"/>
    </location>
</feature>
<dbReference type="InterPro" id="IPR052556">
    <property type="entry name" value="PolySynth_Transporter"/>
</dbReference>
<keyword evidence="3 5" id="KW-1133">Transmembrane helix</keyword>
<feature type="transmembrane region" description="Helical" evidence="5">
    <location>
        <begin position="248"/>
        <end position="267"/>
    </location>
</feature>
<evidence type="ECO:0000256" key="1">
    <source>
        <dbReference type="ARBA" id="ARBA00004141"/>
    </source>
</evidence>
<evidence type="ECO:0000313" key="6">
    <source>
        <dbReference type="EMBL" id="RWR01199.1"/>
    </source>
</evidence>
<dbReference type="AlphaFoldDB" id="A0A443IAS7"/>
<feature type="transmembrane region" description="Helical" evidence="5">
    <location>
        <begin position="353"/>
        <end position="373"/>
    </location>
</feature>
<protein>
    <submittedName>
        <fullName evidence="6">Uncharacterized protein</fullName>
    </submittedName>
</protein>
<dbReference type="Pfam" id="PF01943">
    <property type="entry name" value="Polysacc_synt"/>
    <property type="match status" value="1"/>
</dbReference>
<comment type="subcellular location">
    <subcellularLocation>
        <location evidence="1">Membrane</location>
        <topology evidence="1">Multi-pass membrane protein</topology>
    </subcellularLocation>
</comment>
<evidence type="ECO:0000313" key="7">
    <source>
        <dbReference type="Proteomes" id="UP000288794"/>
    </source>
</evidence>
<feature type="transmembrane region" description="Helical" evidence="5">
    <location>
        <begin position="211"/>
        <end position="228"/>
    </location>
</feature>
<dbReference type="InterPro" id="IPR002797">
    <property type="entry name" value="Polysacc_synth"/>
</dbReference>
<proteinExistence type="predicted"/>
<dbReference type="EMBL" id="JMEE01000039">
    <property type="protein sequence ID" value="RWR01199.1"/>
    <property type="molecule type" value="Genomic_DNA"/>
</dbReference>
<keyword evidence="7" id="KW-1185">Reference proteome</keyword>
<accession>A0A443IAS7</accession>
<keyword evidence="4 5" id="KW-0472">Membrane</keyword>
<keyword evidence="2 5" id="KW-0812">Transmembrane</keyword>
<feature type="transmembrane region" description="Helical" evidence="5">
    <location>
        <begin position="320"/>
        <end position="341"/>
    </location>
</feature>
<feature type="transmembrane region" description="Helical" evidence="5">
    <location>
        <begin position="379"/>
        <end position="400"/>
    </location>
</feature>
<feature type="transmembrane region" description="Helical" evidence="5">
    <location>
        <begin position="168"/>
        <end position="191"/>
    </location>
</feature>
<gene>
    <name evidence="6" type="ORF">ED28_14860</name>
</gene>
<dbReference type="Proteomes" id="UP000288794">
    <property type="component" value="Unassembled WGS sequence"/>
</dbReference>
<feature type="transmembrane region" description="Helical" evidence="5">
    <location>
        <begin position="111"/>
        <end position="132"/>
    </location>
</feature>
<evidence type="ECO:0000256" key="4">
    <source>
        <dbReference type="ARBA" id="ARBA00023136"/>
    </source>
</evidence>
<reference evidence="6 7" key="1">
    <citation type="submission" date="2014-04" db="EMBL/GenBank/DDBJ databases">
        <title>Draft genome sequence of Pantoea beijingensis strain LMG 27579, an emerging pathogen to Pleurotus eryngii with potential industrial application.</title>
        <authorList>
            <person name="Xu F."/>
            <person name="Liu Y."/>
            <person name="Wang S."/>
            <person name="Yin Y."/>
            <person name="Ma Y."/>
            <person name="Zhao S."/>
            <person name="Rong C."/>
        </authorList>
    </citation>
    <scope>NUCLEOTIDE SEQUENCE [LARGE SCALE GENOMIC DNA]</scope>
    <source>
        <strain evidence="6 7">LMG 27579</strain>
    </source>
</reference>
<organism evidence="6 7">
    <name type="scientific">[Pantoea] beijingensis</name>
    <dbReference type="NCBI Taxonomy" id="1324864"/>
    <lineage>
        <taxon>Bacteria</taxon>
        <taxon>Pseudomonadati</taxon>
        <taxon>Pseudomonadota</taxon>
        <taxon>Gammaproteobacteria</taxon>
        <taxon>Enterobacterales</taxon>
        <taxon>Erwiniaceae</taxon>
        <taxon>Erwinia</taxon>
    </lineage>
</organism>
<feature type="transmembrane region" description="Helical" evidence="5">
    <location>
        <begin position="144"/>
        <end position="162"/>
    </location>
</feature>
<evidence type="ECO:0000256" key="3">
    <source>
        <dbReference type="ARBA" id="ARBA00022989"/>
    </source>
</evidence>
<comment type="caution">
    <text evidence="6">The sequence shown here is derived from an EMBL/GenBank/DDBJ whole genome shotgun (WGS) entry which is preliminary data.</text>
</comment>
<dbReference type="GO" id="GO:0016020">
    <property type="term" value="C:membrane"/>
    <property type="evidence" value="ECO:0007669"/>
    <property type="project" value="UniProtKB-SubCell"/>
</dbReference>
<name>A0A443IAS7_9GAMM</name>